<dbReference type="PANTHER" id="PTHR43358:SF4">
    <property type="entry name" value="ALPHA_BETA HYDROLASE FOLD-1 DOMAIN-CONTAINING PROTEIN"/>
    <property type="match status" value="1"/>
</dbReference>
<sequence length="324" mass="37114">MWWIGATALFLILCIVIATLAVSRYAFRQVTMWERSTLDKAFETVEGFGLMSRQEFDAIHKEDVSINSADGLVLRGYYIEPYPDRKKVVIIVHGYTANHIIGSQFIRLFIDEGYNVLLVDQRSHGRSEGTYATYGYYEREDLDRWVEWVRERVGSDVYIGLHGQSMGGGTVLMYAGINKHAKFIIADCPYSDMEDLMKYQMKELNRVPHFPFIALLERRLNRIAKFSMKRVKPIQEVADKQIPLLLIHGSEDTFVPTRMSEQIYREKSVGMTKLVIIDNAVHANAYPTDRQQYESAVHDFLQEVCKHNGEGGNKTWGNNAANGA</sequence>
<dbReference type="Proteomes" id="UP000552038">
    <property type="component" value="Unassembled WGS sequence"/>
</dbReference>
<feature type="domain" description="AB hydrolase-1" evidence="1">
    <location>
        <begin position="88"/>
        <end position="201"/>
    </location>
</feature>
<name>A0AAP6ZXY8_PAEAL</name>
<evidence type="ECO:0000313" key="3">
    <source>
        <dbReference type="Proteomes" id="UP000552038"/>
    </source>
</evidence>
<proteinExistence type="predicted"/>
<dbReference type="RefSeq" id="WP_171414531.1">
    <property type="nucleotide sequence ID" value="NZ_JABFOR010000001.1"/>
</dbReference>
<dbReference type="InterPro" id="IPR052920">
    <property type="entry name" value="DNA-binding_regulatory"/>
</dbReference>
<gene>
    <name evidence="2" type="ORF">HMI46_01685</name>
</gene>
<dbReference type="EMBL" id="JABFOR010000001">
    <property type="protein sequence ID" value="NOJ69268.1"/>
    <property type="molecule type" value="Genomic_DNA"/>
</dbReference>
<dbReference type="InterPro" id="IPR029058">
    <property type="entry name" value="AB_hydrolase_fold"/>
</dbReference>
<comment type="caution">
    <text evidence="2">The sequence shown here is derived from an EMBL/GenBank/DDBJ whole genome shotgun (WGS) entry which is preliminary data.</text>
</comment>
<dbReference type="InterPro" id="IPR000073">
    <property type="entry name" value="AB_hydrolase_1"/>
</dbReference>
<dbReference type="AlphaFoldDB" id="A0AAP6ZXY8"/>
<dbReference type="SUPFAM" id="SSF53474">
    <property type="entry name" value="alpha/beta-Hydrolases"/>
    <property type="match status" value="1"/>
</dbReference>
<reference evidence="2 3" key="1">
    <citation type="submission" date="2020-05" db="EMBL/GenBank/DDBJ databases">
        <title>Whole genome sequencing and identification of novel metabolites from Paenibacillus alvei strain JR949.</title>
        <authorList>
            <person name="Rajendhran J."/>
            <person name="Sree Pranav P."/>
            <person name="Mahalakshmi B."/>
            <person name="Karthikeyan R."/>
        </authorList>
    </citation>
    <scope>NUCLEOTIDE SEQUENCE [LARGE SCALE GENOMIC DNA]</scope>
    <source>
        <strain evidence="2 3">JR949</strain>
    </source>
</reference>
<accession>A0AAP6ZXY8</accession>
<dbReference type="Gene3D" id="3.40.50.1820">
    <property type="entry name" value="alpha/beta hydrolase"/>
    <property type="match status" value="1"/>
</dbReference>
<dbReference type="Pfam" id="PF00561">
    <property type="entry name" value="Abhydrolase_1"/>
    <property type="match status" value="1"/>
</dbReference>
<dbReference type="GO" id="GO:0016787">
    <property type="term" value="F:hydrolase activity"/>
    <property type="evidence" value="ECO:0007669"/>
    <property type="project" value="UniProtKB-KW"/>
</dbReference>
<keyword evidence="2" id="KW-0378">Hydrolase</keyword>
<organism evidence="2 3">
    <name type="scientific">Paenibacillus alvei</name>
    <name type="common">Bacillus alvei</name>
    <dbReference type="NCBI Taxonomy" id="44250"/>
    <lineage>
        <taxon>Bacteria</taxon>
        <taxon>Bacillati</taxon>
        <taxon>Bacillota</taxon>
        <taxon>Bacilli</taxon>
        <taxon>Bacillales</taxon>
        <taxon>Paenibacillaceae</taxon>
        <taxon>Paenibacillus</taxon>
    </lineage>
</organism>
<protein>
    <submittedName>
        <fullName evidence="2">Alpha/beta hydrolase</fullName>
    </submittedName>
</protein>
<dbReference type="PANTHER" id="PTHR43358">
    <property type="entry name" value="ALPHA/BETA-HYDROLASE"/>
    <property type="match status" value="1"/>
</dbReference>
<evidence type="ECO:0000259" key="1">
    <source>
        <dbReference type="Pfam" id="PF00561"/>
    </source>
</evidence>
<evidence type="ECO:0000313" key="2">
    <source>
        <dbReference type="EMBL" id="NOJ69268.1"/>
    </source>
</evidence>